<feature type="signal peptide" evidence="1">
    <location>
        <begin position="1"/>
        <end position="21"/>
    </location>
</feature>
<accession>A0A4P9W568</accession>
<evidence type="ECO:0000313" key="2">
    <source>
        <dbReference type="EMBL" id="RKO85256.1"/>
    </source>
</evidence>
<protein>
    <submittedName>
        <fullName evidence="2">Uncharacterized protein</fullName>
    </submittedName>
</protein>
<proteinExistence type="predicted"/>
<keyword evidence="3" id="KW-1185">Reference proteome</keyword>
<sequence length="459" mass="51022">MFRQKLRVALTVLALLPLLLAVLLQTLNLPLVAANLRMIWKPDEYHGAHVYNDFFEGWYIKNVAPATETSPRDALILIPGIFRSSLSSPKNDSHSFVMLLREGQEALYYKYPVEAFKALPPNPGETFRIQIGGSTFSSRETSLDLRASQLAFIEDAEWDAFGEWVGRDWARLAGAECDLRDEAELAARLERLPAKAMSARGRIVASANVVLPVSIWAPSIMGPFAYLPFLECYHGVVSLYHKTRGTVALVDVESGDETVVKFEEGGHGYIEKDHGVHFPKRWIWLQSSGFTDAVGSTIFVVGHECWDLNRDPELLDKKTPHFNLHLCSQFSVADVPFIAPDNPLHQLASLPLIGPIIAPILRSASSHIAFLGHLYDAKTNLHFSFSTWTDARLESLSTRIEKETGREDVSLTFVAPLRGYRLLLKASRIVGRGALVLRSPQFAAGTMELGVDETLVDAT</sequence>
<dbReference type="AlphaFoldDB" id="A0A4P9W568"/>
<feature type="chain" id="PRO_5020212991" evidence="1">
    <location>
        <begin position="22"/>
        <end position="459"/>
    </location>
</feature>
<feature type="non-terminal residue" evidence="2">
    <location>
        <position position="459"/>
    </location>
</feature>
<gene>
    <name evidence="2" type="ORF">BDK51DRAFT_34384</name>
</gene>
<reference evidence="3" key="1">
    <citation type="journal article" date="2018" name="Nat. Microbiol.">
        <title>Leveraging single-cell genomics to expand the fungal tree of life.</title>
        <authorList>
            <person name="Ahrendt S.R."/>
            <person name="Quandt C.A."/>
            <person name="Ciobanu D."/>
            <person name="Clum A."/>
            <person name="Salamov A."/>
            <person name="Andreopoulos B."/>
            <person name="Cheng J.F."/>
            <person name="Woyke T."/>
            <person name="Pelin A."/>
            <person name="Henrissat B."/>
            <person name="Reynolds N.K."/>
            <person name="Benny G.L."/>
            <person name="Smith M.E."/>
            <person name="James T.Y."/>
            <person name="Grigoriev I.V."/>
        </authorList>
    </citation>
    <scope>NUCLEOTIDE SEQUENCE [LARGE SCALE GENOMIC DNA]</scope>
</reference>
<dbReference type="Proteomes" id="UP000269721">
    <property type="component" value="Unassembled WGS sequence"/>
</dbReference>
<evidence type="ECO:0000256" key="1">
    <source>
        <dbReference type="SAM" id="SignalP"/>
    </source>
</evidence>
<organism evidence="2 3">
    <name type="scientific">Blyttiomyces helicus</name>
    <dbReference type="NCBI Taxonomy" id="388810"/>
    <lineage>
        <taxon>Eukaryota</taxon>
        <taxon>Fungi</taxon>
        <taxon>Fungi incertae sedis</taxon>
        <taxon>Chytridiomycota</taxon>
        <taxon>Chytridiomycota incertae sedis</taxon>
        <taxon>Chytridiomycetes</taxon>
        <taxon>Chytridiomycetes incertae sedis</taxon>
        <taxon>Blyttiomyces</taxon>
    </lineage>
</organism>
<name>A0A4P9W568_9FUNG</name>
<keyword evidence="1" id="KW-0732">Signal</keyword>
<evidence type="ECO:0000313" key="3">
    <source>
        <dbReference type="Proteomes" id="UP000269721"/>
    </source>
</evidence>
<dbReference type="OrthoDB" id="2118020at2759"/>
<dbReference type="EMBL" id="KZ999256">
    <property type="protein sequence ID" value="RKO85256.1"/>
    <property type="molecule type" value="Genomic_DNA"/>
</dbReference>